<dbReference type="PANTHER" id="PTHR12610">
    <property type="entry name" value="SINGLE STRANDED DNA BINDING PROTEIN"/>
    <property type="match status" value="1"/>
</dbReference>
<feature type="compositionally biased region" description="Low complexity" evidence="3">
    <location>
        <begin position="526"/>
        <end position="620"/>
    </location>
</feature>
<dbReference type="Proteomes" id="UP000053110">
    <property type="component" value="Unassembled WGS sequence"/>
</dbReference>
<feature type="compositionally biased region" description="Low complexity" evidence="3">
    <location>
        <begin position="217"/>
        <end position="235"/>
    </location>
</feature>
<feature type="compositionally biased region" description="Low complexity" evidence="3">
    <location>
        <begin position="703"/>
        <end position="720"/>
    </location>
</feature>
<feature type="compositionally biased region" description="Gly residues" evidence="3">
    <location>
        <begin position="412"/>
        <end position="421"/>
    </location>
</feature>
<sequence length="826" mass="89664">MNDINIGVLNAMSGGPINSGMPMMNNCAPGGRPLMPINNDQRSQLNTYIYEYFLRNGMYECAKALLESGQPLNVIKDGSSRRRDDNGAGEEAGEDSKDDFDPKRPIDLPDPNVPKECSESCFLYEWWCLFWDMFNAQRGKAEGRNVLQYFTHTQAQSRSKQEQQQMMLRGLRNDMSYSQGFNPLRNPQNLGMAVNPQHELRQIALQNNRNATPAHIQMMQQQHQKQQQQQQQQLQRDPSANENQPRPQSPTADNAPSPSKRPRLDGANFNSQSQMPNGRAQGGAKPQQFQNMQGAPAVAAQRLAGYQASLGQQQQSQMPNVKAIPNSTGSQGRASPMMAQGQQDGNSIANYYNTGEVGPNGIRGVPGGQPVNGGNHALQDYQMQLMLLEQQNKKRLMMARQEQDNMMPRPEGGQGLPGAGPNGQSFQGTSPQGNRSANSPNPGEQLKRTPHMNSAGMPSPLPEGQTRGSPSSSLNFNLPGAQMDPGMSSQYFAKGNSMDPNLVGSVPNAMRPPSSHPNNFNQMTPQAQMALAARQQQVQQQQQAQQQHAQQQHAQQQHAHQQHAQQQQAHQQQAQQQQAQQQAQHQAQQQAQQQQQNWQPGPNGQPMMAQPPQGQAGSQQTIGTPQQRNMPPPSMTAAGVTTNTNGRTPQATVSPGQTPAPPTPQQANKANPKKKAETKDNKLKRAQKKGSAANLNAGATPSADAEATGATPTPATPMTPVHKQSFNGNQNGTVQPASNGQATNQSNNIGMAQQPDPLQGGGFGLADSAFPNFDTSLDFANPGNGNMDVLQDFDFDSFLHQDAGDAVNDFNFDTSGFLDGNEIGAD</sequence>
<feature type="compositionally biased region" description="Polar residues" evidence="3">
    <location>
        <begin position="236"/>
        <end position="257"/>
    </location>
</feature>
<feature type="compositionally biased region" description="Polar residues" evidence="3">
    <location>
        <begin position="424"/>
        <end position="442"/>
    </location>
</feature>
<keyword evidence="2" id="KW-0539">Nucleus</keyword>
<dbReference type="PROSITE" id="PS50896">
    <property type="entry name" value="LISH"/>
    <property type="match status" value="1"/>
</dbReference>
<evidence type="ECO:0000313" key="5">
    <source>
        <dbReference type="EMBL" id="SUZ11016.1"/>
    </source>
</evidence>
<reference evidence="6" key="1">
    <citation type="journal article" date="2013" name="Nat. Genet.">
        <title>The wheat powdery mildew genome shows the unique evolution of an obligate biotroph.</title>
        <authorList>
            <person name="Wicker T."/>
            <person name="Oberhaensli S."/>
            <person name="Parlange F."/>
            <person name="Buchmann J.P."/>
            <person name="Shatalina M."/>
            <person name="Roffler S."/>
            <person name="Ben-David R."/>
            <person name="Dolezel J."/>
            <person name="Simkova H."/>
            <person name="Schulze-Lefert P."/>
            <person name="Spanu P.D."/>
            <person name="Bruggmann R."/>
            <person name="Amselem J."/>
            <person name="Quesneville H."/>
            <person name="Ver Loren van Themaat E."/>
            <person name="Paape T."/>
            <person name="Shimizu K.K."/>
            <person name="Keller B."/>
        </authorList>
    </citation>
    <scope>NUCLEOTIDE SEQUENCE [LARGE SCALE GENOMIC DNA]</scope>
    <source>
        <strain evidence="6">96224</strain>
    </source>
</reference>
<protein>
    <submittedName>
        <fullName evidence="5">BgtA-20726</fullName>
    </submittedName>
</protein>
<name>A0A061HEU2_BLUGR</name>
<dbReference type="GO" id="GO:0045944">
    <property type="term" value="P:positive regulation of transcription by RNA polymerase II"/>
    <property type="evidence" value="ECO:0007669"/>
    <property type="project" value="TreeGrafter"/>
</dbReference>
<evidence type="ECO:0000313" key="4">
    <source>
        <dbReference type="EMBL" id="EPQ64166.1"/>
    </source>
</evidence>
<accession>A0A061HEU2</accession>
<gene>
    <name evidence="4" type="ORF">BGT96224_A20726</name>
    <name evidence="5" type="ORF">BGT96224V2_LOCUS4189</name>
</gene>
<feature type="non-terminal residue" evidence="5">
    <location>
        <position position="826"/>
    </location>
</feature>
<feature type="compositionally biased region" description="Polar residues" evidence="3">
    <location>
        <begin position="466"/>
        <end position="476"/>
    </location>
</feature>
<dbReference type="AlphaFoldDB" id="A0A061HEU2"/>
<dbReference type="HOGENOM" id="CLU_008468_0_0_1"/>
<feature type="compositionally biased region" description="Polar residues" evidence="3">
    <location>
        <begin position="639"/>
        <end position="654"/>
    </location>
</feature>
<evidence type="ECO:0000256" key="2">
    <source>
        <dbReference type="ARBA" id="ARBA00023242"/>
    </source>
</evidence>
<feature type="compositionally biased region" description="Polar residues" evidence="3">
    <location>
        <begin position="516"/>
        <end position="525"/>
    </location>
</feature>
<feature type="compositionally biased region" description="Basic and acidic residues" evidence="3">
    <location>
        <begin position="674"/>
        <end position="683"/>
    </location>
</feature>
<dbReference type="InterPro" id="IPR006594">
    <property type="entry name" value="LisH"/>
</dbReference>
<reference evidence="5" key="3">
    <citation type="submission" date="2018-07" db="EMBL/GenBank/DDBJ databases">
        <authorList>
            <person name="Quirk P.G."/>
            <person name="Krulwich T.A."/>
        </authorList>
    </citation>
    <scope>NUCLEOTIDE SEQUENCE</scope>
    <source>
        <strain evidence="5">96224</strain>
    </source>
</reference>
<organism evidence="5">
    <name type="scientific">Blumeria graminis f. sp. tritici 96224</name>
    <dbReference type="NCBI Taxonomy" id="1268274"/>
    <lineage>
        <taxon>Eukaryota</taxon>
        <taxon>Fungi</taxon>
        <taxon>Dikarya</taxon>
        <taxon>Ascomycota</taxon>
        <taxon>Pezizomycotina</taxon>
        <taxon>Leotiomycetes</taxon>
        <taxon>Erysiphales</taxon>
        <taxon>Erysiphaceae</taxon>
        <taxon>Blumeria</taxon>
    </lineage>
</organism>
<evidence type="ECO:0000256" key="1">
    <source>
        <dbReference type="ARBA" id="ARBA00004123"/>
    </source>
</evidence>
<proteinExistence type="predicted"/>
<dbReference type="EMBL" id="UIGY01000107">
    <property type="protein sequence ID" value="SUZ11016.1"/>
    <property type="molecule type" value="Genomic_DNA"/>
</dbReference>
<reference evidence="4" key="2">
    <citation type="submission" date="2013-01" db="EMBL/GenBank/DDBJ databases">
        <title>The wheat powdery mildew genome reveals unique evolution of an obligate biotroph.</title>
        <authorList>
            <person name="Oberhaensli S."/>
            <person name="Wicker T."/>
            <person name="Keller B."/>
        </authorList>
    </citation>
    <scope>NUCLEOTIDE SEQUENCE</scope>
    <source>
        <strain evidence="4">96224</strain>
    </source>
</reference>
<dbReference type="SMART" id="SM00667">
    <property type="entry name" value="LisH"/>
    <property type="match status" value="1"/>
</dbReference>
<dbReference type="OrthoDB" id="5600002at2759"/>
<dbReference type="PANTHER" id="PTHR12610:SF12">
    <property type="entry name" value="SEQUENCE-SPECIFIC SINGLE-STRANDED DNA-BINDING PROTEIN, ISOFORM D"/>
    <property type="match status" value="1"/>
</dbReference>
<feature type="compositionally biased region" description="Polar residues" evidence="3">
    <location>
        <begin position="722"/>
        <end position="751"/>
    </location>
</feature>
<feature type="region of interest" description="Disordered" evidence="3">
    <location>
        <begin position="216"/>
        <end position="296"/>
    </location>
</feature>
<evidence type="ECO:0000256" key="3">
    <source>
        <dbReference type="SAM" id="MobiDB-lite"/>
    </source>
</evidence>
<comment type="subcellular location">
    <subcellularLocation>
        <location evidence="1">Nucleus</location>
    </subcellularLocation>
</comment>
<feature type="region of interest" description="Disordered" evidence="3">
    <location>
        <begin position="74"/>
        <end position="111"/>
    </location>
</feature>
<dbReference type="GO" id="GO:0005634">
    <property type="term" value="C:nucleus"/>
    <property type="evidence" value="ECO:0007669"/>
    <property type="project" value="UniProtKB-SubCell"/>
</dbReference>
<evidence type="ECO:0000313" key="6">
    <source>
        <dbReference type="Proteomes" id="UP000053110"/>
    </source>
</evidence>
<dbReference type="EMBL" id="KE375080">
    <property type="protein sequence ID" value="EPQ64166.1"/>
    <property type="molecule type" value="Genomic_DNA"/>
</dbReference>
<feature type="region of interest" description="Disordered" evidence="3">
    <location>
        <begin position="405"/>
        <end position="766"/>
    </location>
</feature>
<feature type="compositionally biased region" description="Acidic residues" evidence="3">
    <location>
        <begin position="87"/>
        <end position="98"/>
    </location>
</feature>